<dbReference type="EMBL" id="PP949967">
    <property type="protein sequence ID" value="XDJ02357.1"/>
    <property type="molecule type" value="Genomic_DNA"/>
</dbReference>
<protein>
    <submittedName>
        <fullName evidence="1">Uncharacterized protein</fullName>
    </submittedName>
</protein>
<organism evidence="1">
    <name type="scientific">Pseudomonas phage KV2023</name>
    <dbReference type="NCBI Taxonomy" id="3234047"/>
    <lineage>
        <taxon>Viruses</taxon>
        <taxon>Duplodnaviria</taxon>
        <taxon>Heunggongvirae</taxon>
        <taxon>Uroviricota</taxon>
        <taxon>Caudoviricetes</taxon>
        <taxon>Bruynoghevirus</taxon>
    </lineage>
</organism>
<accession>A0AB39C6V9</accession>
<name>A0AB39C6V9_9CAUD</name>
<evidence type="ECO:0000313" key="1">
    <source>
        <dbReference type="EMBL" id="XDJ02357.1"/>
    </source>
</evidence>
<sequence length="43" mass="4760">MNHGVTTRGNVNVPPKTAPWGIPWIRTRPLAVILNIAWLTTPV</sequence>
<proteinExistence type="predicted"/>
<reference evidence="1" key="1">
    <citation type="submission" date="2024-06" db="EMBL/GenBank/DDBJ databases">
        <authorList>
            <person name="Kandhan P."/>
            <person name="Suresh D."/>
            <person name="Suresh A."/>
            <person name="Gopikrishnan V."/>
        </authorList>
    </citation>
    <scope>NUCLEOTIDE SEQUENCE</scope>
</reference>